<reference evidence="1 2" key="1">
    <citation type="submission" date="2021-02" db="EMBL/GenBank/DDBJ databases">
        <title>Whole genome sequencing of Streptomyces actuosus VRA1.</title>
        <authorList>
            <person name="Sen G."/>
            <person name="Sen A."/>
        </authorList>
    </citation>
    <scope>NUCLEOTIDE SEQUENCE [LARGE SCALE GENOMIC DNA]</scope>
    <source>
        <strain evidence="1 2">VRA1</strain>
    </source>
</reference>
<evidence type="ECO:0000313" key="1">
    <source>
        <dbReference type="EMBL" id="MBN0048697.1"/>
    </source>
</evidence>
<comment type="caution">
    <text evidence="1">The sequence shown here is derived from an EMBL/GenBank/DDBJ whole genome shotgun (WGS) entry which is preliminary data.</text>
</comment>
<sequence length="69" mass="7566">MRELSIAQGSRRDVRQVLSVTISWIPFEDQQDSGTMRANDPTEVSPGRGTLTIAVCPHDAHHPLGLVSQ</sequence>
<keyword evidence="2" id="KW-1185">Reference proteome</keyword>
<name>A0ABS2VZW4_STRAS</name>
<dbReference type="EMBL" id="JAFFZS010000045">
    <property type="protein sequence ID" value="MBN0048697.1"/>
    <property type="molecule type" value="Genomic_DNA"/>
</dbReference>
<organism evidence="1 2">
    <name type="scientific">Streptomyces actuosus</name>
    <dbReference type="NCBI Taxonomy" id="1885"/>
    <lineage>
        <taxon>Bacteria</taxon>
        <taxon>Bacillati</taxon>
        <taxon>Actinomycetota</taxon>
        <taxon>Actinomycetes</taxon>
        <taxon>Kitasatosporales</taxon>
        <taxon>Streptomycetaceae</taxon>
        <taxon>Streptomyces</taxon>
    </lineage>
</organism>
<evidence type="ECO:0000313" key="2">
    <source>
        <dbReference type="Proteomes" id="UP000788262"/>
    </source>
</evidence>
<dbReference type="RefSeq" id="WP_205386858.1">
    <property type="nucleotide sequence ID" value="NZ_JAFFZS010000045.1"/>
</dbReference>
<gene>
    <name evidence="1" type="ORF">JS756_32330</name>
</gene>
<accession>A0ABS2VZW4</accession>
<proteinExistence type="predicted"/>
<protein>
    <submittedName>
        <fullName evidence="1">Uncharacterized protein</fullName>
    </submittedName>
</protein>
<dbReference type="Proteomes" id="UP000788262">
    <property type="component" value="Unassembled WGS sequence"/>
</dbReference>